<proteinExistence type="predicted"/>
<feature type="transmembrane region" description="Helical" evidence="1">
    <location>
        <begin position="6"/>
        <end position="22"/>
    </location>
</feature>
<evidence type="ECO:0000313" key="2">
    <source>
        <dbReference type="Proteomes" id="UP000887564"/>
    </source>
</evidence>
<name>A0A914R8E6_PAREQ</name>
<keyword evidence="2" id="KW-1185">Reference proteome</keyword>
<dbReference type="WBParaSite" id="PEQ_0000292901-mRNA-1">
    <property type="protein sequence ID" value="PEQ_0000292901-mRNA-1"/>
    <property type="gene ID" value="PEQ_0000292901"/>
</dbReference>
<reference evidence="3" key="1">
    <citation type="submission" date="2022-11" db="UniProtKB">
        <authorList>
            <consortium name="WormBaseParasite"/>
        </authorList>
    </citation>
    <scope>IDENTIFICATION</scope>
</reference>
<sequence>MDGFSWLILSWVIVGALCYFALNKLGAPQSEGTLTSSPTYSTASRSQTSEWTNELLAWLYNNLRRVPEPLEAWISSLNEAAKKVSSPSNCEILFEGFGNNSAVKTSPKVSSIRVEQGPKDHLVRILINEIYERRERWVDKAEYNFDAKIRDLHGEIEARLACIANQIYVMGCFSGRPELDI</sequence>
<dbReference type="AlphaFoldDB" id="A0A914R8E6"/>
<dbReference type="Proteomes" id="UP000887564">
    <property type="component" value="Unplaced"/>
</dbReference>
<dbReference type="InterPro" id="IPR039934">
    <property type="entry name" value="C2CD2/C2CD2L"/>
</dbReference>
<evidence type="ECO:0000313" key="3">
    <source>
        <dbReference type="WBParaSite" id="PEQ_0000292901-mRNA-1"/>
    </source>
</evidence>
<accession>A0A914R8E6</accession>
<keyword evidence="1" id="KW-0472">Membrane</keyword>
<keyword evidence="1" id="KW-0812">Transmembrane</keyword>
<evidence type="ECO:0000256" key="1">
    <source>
        <dbReference type="SAM" id="Phobius"/>
    </source>
</evidence>
<keyword evidence="1" id="KW-1133">Transmembrane helix</keyword>
<protein>
    <submittedName>
        <fullName evidence="3">Uncharacterized protein</fullName>
    </submittedName>
</protein>
<dbReference type="PANTHER" id="PTHR21119">
    <property type="entry name" value="C2 DOMAIN-CONTAINING PROTEIN"/>
    <property type="match status" value="1"/>
</dbReference>
<dbReference type="PANTHER" id="PTHR21119:SF5">
    <property type="entry name" value="C2 DOMAIN-CONTAINING PROTEIN"/>
    <property type="match status" value="1"/>
</dbReference>
<organism evidence="2 3">
    <name type="scientific">Parascaris equorum</name>
    <name type="common">Equine roundworm</name>
    <dbReference type="NCBI Taxonomy" id="6256"/>
    <lineage>
        <taxon>Eukaryota</taxon>
        <taxon>Metazoa</taxon>
        <taxon>Ecdysozoa</taxon>
        <taxon>Nematoda</taxon>
        <taxon>Chromadorea</taxon>
        <taxon>Rhabditida</taxon>
        <taxon>Spirurina</taxon>
        <taxon>Ascaridomorpha</taxon>
        <taxon>Ascaridoidea</taxon>
        <taxon>Ascarididae</taxon>
        <taxon>Parascaris</taxon>
    </lineage>
</organism>